<dbReference type="RefSeq" id="WP_211872003.1">
    <property type="nucleotide sequence ID" value="NZ_JAAEDI010000045.1"/>
</dbReference>
<evidence type="ECO:0000313" key="4">
    <source>
        <dbReference type="Proteomes" id="UP000698752"/>
    </source>
</evidence>
<keyword evidence="2" id="KW-0472">Membrane</keyword>
<proteinExistence type="predicted"/>
<evidence type="ECO:0000313" key="3">
    <source>
        <dbReference type="EMBL" id="MBR0653297.1"/>
    </source>
</evidence>
<name>A0ABS5EQI3_9PROT</name>
<sequence length="85" mass="9391">MSALWSQAKVWLWAVLAGIAVALLAAAYAFGRRSEEAQQMRRRMRGATERAHADIEAARADDPVGELQRGGWVRDVASDRDPLGR</sequence>
<comment type="caution">
    <text evidence="3">The sequence shown here is derived from an EMBL/GenBank/DDBJ whole genome shotgun (WGS) entry which is preliminary data.</text>
</comment>
<gene>
    <name evidence="3" type="ORF">GXW78_26830</name>
</gene>
<feature type="region of interest" description="Disordered" evidence="1">
    <location>
        <begin position="41"/>
        <end position="62"/>
    </location>
</feature>
<dbReference type="EMBL" id="JAAEDI010000045">
    <property type="protein sequence ID" value="MBR0653297.1"/>
    <property type="molecule type" value="Genomic_DNA"/>
</dbReference>
<feature type="transmembrane region" description="Helical" evidence="2">
    <location>
        <begin position="12"/>
        <end position="31"/>
    </location>
</feature>
<reference evidence="4" key="1">
    <citation type="journal article" date="2021" name="Syst. Appl. Microbiol.">
        <title>Roseomonas hellenica sp. nov., isolated from roots of wild-growing Alkanna tinctoria.</title>
        <authorList>
            <person name="Rat A."/>
            <person name="Naranjo H.D."/>
            <person name="Lebbe L."/>
            <person name="Cnockaert M."/>
            <person name="Krigas N."/>
            <person name="Grigoriadou K."/>
            <person name="Maloupa E."/>
            <person name="Willems A."/>
        </authorList>
    </citation>
    <scope>NUCLEOTIDE SEQUENCE [LARGE SCALE GENOMIC DNA]</scope>
    <source>
        <strain evidence="4">LMG 31159</strain>
    </source>
</reference>
<evidence type="ECO:0000256" key="1">
    <source>
        <dbReference type="SAM" id="MobiDB-lite"/>
    </source>
</evidence>
<evidence type="ECO:0000256" key="2">
    <source>
        <dbReference type="SAM" id="Phobius"/>
    </source>
</evidence>
<organism evidence="3 4">
    <name type="scientific">Neoroseomonas terrae</name>
    <dbReference type="NCBI Taxonomy" id="424799"/>
    <lineage>
        <taxon>Bacteria</taxon>
        <taxon>Pseudomonadati</taxon>
        <taxon>Pseudomonadota</taxon>
        <taxon>Alphaproteobacteria</taxon>
        <taxon>Acetobacterales</taxon>
        <taxon>Acetobacteraceae</taxon>
        <taxon>Neoroseomonas</taxon>
    </lineage>
</organism>
<feature type="compositionally biased region" description="Basic and acidic residues" evidence="1">
    <location>
        <begin position="46"/>
        <end position="62"/>
    </location>
</feature>
<keyword evidence="2" id="KW-1133">Transmembrane helix</keyword>
<dbReference type="Proteomes" id="UP000698752">
    <property type="component" value="Unassembled WGS sequence"/>
</dbReference>
<protein>
    <submittedName>
        <fullName evidence="3">Uncharacterized protein</fullName>
    </submittedName>
</protein>
<keyword evidence="2" id="KW-0812">Transmembrane</keyword>
<accession>A0ABS5EQI3</accession>
<keyword evidence="4" id="KW-1185">Reference proteome</keyword>